<keyword evidence="4" id="KW-0560">Oxidoreductase</keyword>
<keyword evidence="8" id="KW-1185">Reference proteome</keyword>
<reference evidence="7 8" key="1">
    <citation type="submission" date="2021-06" db="EMBL/GenBank/DDBJ databases">
        <title>Actinomycetes sequencing.</title>
        <authorList>
            <person name="Shan Q."/>
        </authorList>
    </citation>
    <scope>NUCLEOTIDE SEQUENCE [LARGE SCALE GENOMIC DNA]</scope>
    <source>
        <strain evidence="7 8">NEAU-G5</strain>
    </source>
</reference>
<keyword evidence="5 7" id="KW-0503">Monooxygenase</keyword>
<evidence type="ECO:0000256" key="2">
    <source>
        <dbReference type="ARBA" id="ARBA00022630"/>
    </source>
</evidence>
<feature type="domain" description="FAD-binding" evidence="6">
    <location>
        <begin position="12"/>
        <end position="325"/>
    </location>
</feature>
<dbReference type="RefSeq" id="WP_215919812.1">
    <property type="nucleotide sequence ID" value="NZ_JAHKNI010000008.1"/>
</dbReference>
<comment type="cofactor">
    <cofactor evidence="1">
        <name>FAD</name>
        <dbReference type="ChEBI" id="CHEBI:57692"/>
    </cofactor>
</comment>
<dbReference type="PANTHER" id="PTHR13789:SF318">
    <property type="entry name" value="GERANYLGERANYL DIPHOSPHATE REDUCTASE"/>
    <property type="match status" value="1"/>
</dbReference>
<evidence type="ECO:0000256" key="4">
    <source>
        <dbReference type="ARBA" id="ARBA00023002"/>
    </source>
</evidence>
<dbReference type="InterPro" id="IPR050493">
    <property type="entry name" value="FAD-dep_Monooxygenase_BioMet"/>
</dbReference>
<dbReference type="InterPro" id="IPR036188">
    <property type="entry name" value="FAD/NAD-bd_sf"/>
</dbReference>
<sequence>MSVVLSSQGVDVPIAVVGGGIGGLTAALALHRKRLSCAVFEQAAVLGEVGAGVQVAPNASRVLRRLELANALAEVAVRPAALTLRRWDDDSPLALMRVSAPDAPYYTVHRADLHRVLVAALPAETVQLSSRCAAVHPDGDRVLIEFADGRTVTAGLVIGADGIHSTVRTALAEDQPRYSGQSVYRALIPADRVASTLSPDPAVNLWMGPEQHCVCYPVSGGRVLSFGATMPAADWQEESWTARGELADLLACYAGWSPQVLELLQAADAVSRWALHDRAPLASWVSNRIVLLGDAAHPMLPFLAQGVNQAIEDAATVAACLAEFADLDRSQLALPARRHQHHQRRDTTSLIKISQGRLSGSGAPARRCR</sequence>
<dbReference type="Gene3D" id="3.50.50.60">
    <property type="entry name" value="FAD/NAD(P)-binding domain"/>
    <property type="match status" value="1"/>
</dbReference>
<keyword evidence="2" id="KW-0285">Flavoprotein</keyword>
<dbReference type="InterPro" id="IPR002938">
    <property type="entry name" value="FAD-bd"/>
</dbReference>
<dbReference type="Pfam" id="PF01494">
    <property type="entry name" value="FAD_binding_3"/>
    <property type="match status" value="1"/>
</dbReference>
<dbReference type="SUPFAM" id="SSF54373">
    <property type="entry name" value="FAD-linked reductases, C-terminal domain"/>
    <property type="match status" value="1"/>
</dbReference>
<dbReference type="Proteomes" id="UP000733379">
    <property type="component" value="Unassembled WGS sequence"/>
</dbReference>
<evidence type="ECO:0000259" key="6">
    <source>
        <dbReference type="Pfam" id="PF01494"/>
    </source>
</evidence>
<keyword evidence="3" id="KW-0274">FAD</keyword>
<gene>
    <name evidence="7" type="ORF">KO481_23775</name>
</gene>
<dbReference type="PANTHER" id="PTHR13789">
    <property type="entry name" value="MONOOXYGENASE"/>
    <property type="match status" value="1"/>
</dbReference>
<evidence type="ECO:0000313" key="8">
    <source>
        <dbReference type="Proteomes" id="UP000733379"/>
    </source>
</evidence>
<organism evidence="7 8">
    <name type="scientific">Nocardia albiluteola</name>
    <dbReference type="NCBI Taxonomy" id="2842303"/>
    <lineage>
        <taxon>Bacteria</taxon>
        <taxon>Bacillati</taxon>
        <taxon>Actinomycetota</taxon>
        <taxon>Actinomycetes</taxon>
        <taxon>Mycobacteriales</taxon>
        <taxon>Nocardiaceae</taxon>
        <taxon>Nocardia</taxon>
    </lineage>
</organism>
<evidence type="ECO:0000256" key="3">
    <source>
        <dbReference type="ARBA" id="ARBA00022827"/>
    </source>
</evidence>
<dbReference type="PRINTS" id="PR00420">
    <property type="entry name" value="RNGMNOXGNASE"/>
</dbReference>
<name>A0ABS6B2S6_9NOCA</name>
<evidence type="ECO:0000256" key="5">
    <source>
        <dbReference type="ARBA" id="ARBA00023033"/>
    </source>
</evidence>
<dbReference type="EMBL" id="JAHKNI010000008">
    <property type="protein sequence ID" value="MBU3064539.1"/>
    <property type="molecule type" value="Genomic_DNA"/>
</dbReference>
<evidence type="ECO:0000256" key="1">
    <source>
        <dbReference type="ARBA" id="ARBA00001974"/>
    </source>
</evidence>
<dbReference type="GO" id="GO:0004497">
    <property type="term" value="F:monooxygenase activity"/>
    <property type="evidence" value="ECO:0007669"/>
    <property type="project" value="UniProtKB-KW"/>
</dbReference>
<proteinExistence type="predicted"/>
<evidence type="ECO:0000313" key="7">
    <source>
        <dbReference type="EMBL" id="MBU3064539.1"/>
    </source>
</evidence>
<comment type="caution">
    <text evidence="7">The sequence shown here is derived from an EMBL/GenBank/DDBJ whole genome shotgun (WGS) entry which is preliminary data.</text>
</comment>
<protein>
    <submittedName>
        <fullName evidence="7">FAD-dependent monooxygenase</fullName>
    </submittedName>
</protein>
<accession>A0ABS6B2S6</accession>
<dbReference type="SUPFAM" id="SSF51905">
    <property type="entry name" value="FAD/NAD(P)-binding domain"/>
    <property type="match status" value="1"/>
</dbReference>